<evidence type="ECO:0000256" key="8">
    <source>
        <dbReference type="RuleBase" id="RU004254"/>
    </source>
</evidence>
<evidence type="ECO:0000256" key="7">
    <source>
        <dbReference type="ARBA" id="ARBA00023002"/>
    </source>
</evidence>
<dbReference type="AlphaFoldDB" id="A0A9P6BD30"/>
<dbReference type="EMBL" id="MU128911">
    <property type="protein sequence ID" value="KAF9520531.1"/>
    <property type="molecule type" value="Genomic_DNA"/>
</dbReference>
<organism evidence="11 12">
    <name type="scientific">Hydnum rufescens UP504</name>
    <dbReference type="NCBI Taxonomy" id="1448309"/>
    <lineage>
        <taxon>Eukaryota</taxon>
        <taxon>Fungi</taxon>
        <taxon>Dikarya</taxon>
        <taxon>Basidiomycota</taxon>
        <taxon>Agaricomycotina</taxon>
        <taxon>Agaricomycetes</taxon>
        <taxon>Cantharellales</taxon>
        <taxon>Hydnaceae</taxon>
        <taxon>Hydnum</taxon>
    </lineage>
</organism>
<evidence type="ECO:0000259" key="10">
    <source>
        <dbReference type="Pfam" id="PF21895"/>
    </source>
</evidence>
<keyword evidence="5" id="KW-0274">FAD</keyword>
<dbReference type="GO" id="GO:0005829">
    <property type="term" value="C:cytosol"/>
    <property type="evidence" value="ECO:0007669"/>
    <property type="project" value="TreeGrafter"/>
</dbReference>
<proteinExistence type="inferred from homology"/>
<comment type="similarity">
    <text evidence="3">Belongs to the methylenetetrahydrofolate reductase family.</text>
</comment>
<dbReference type="InterPro" id="IPR029041">
    <property type="entry name" value="FAD-linked_oxidoreductase-like"/>
</dbReference>
<dbReference type="GO" id="GO:0071949">
    <property type="term" value="F:FAD binding"/>
    <property type="evidence" value="ECO:0007669"/>
    <property type="project" value="TreeGrafter"/>
</dbReference>
<evidence type="ECO:0000313" key="12">
    <source>
        <dbReference type="Proteomes" id="UP000886523"/>
    </source>
</evidence>
<accession>A0A9P6BD30</accession>
<dbReference type="OrthoDB" id="16284at2759"/>
<keyword evidence="4" id="KW-0285">Flavoprotein</keyword>
<dbReference type="FunFam" id="3.20.20.220:FF:000002">
    <property type="entry name" value="Methylenetetrahydrofolate reductase"/>
    <property type="match status" value="1"/>
</dbReference>
<sequence length="597" mass="66271">MKLTDRLQQWGAPHPFFTFEFFPPRTDQGFENLLSRIARLAPLGPLAITITWGAGGSTKDRSLDLAGFSQVEHGIDTVLHLTCTNMVQGTVDDALRSAKERGIQNVLALRGDPPRGSEYWIPTDPRFVHASDLVAYIRSHPEFGSHFCIGVAAYPDGHTDSKSSELDFQHLRTKVEAGADFIVTQLFYDVDNFLDWQKKVRAMGITIPIIPGVAPIQSYASFARMSKLCGTRVPPAVNDDQKVKDYGVELAIETCRRLTTEGGLGGVHFCTLNLEKGVRRVLEGLGWSHQSVQVVNKIIQESPSDTDNSHIPPDLVITASEASHLVERPTTPRSETGSIAPEPATASRGTWDDFPNGRFGDPNSPAFGALNPWDGGGLSVSDGIAQWGHPKSIPHLQNLFLSYLNSKIPTTPFSPETLSAESSSILPHLLQLTRRNWWTVASQPAVDASPSSDPIVGWGPRGGYVFQKAFVEFFCDKSGVEWLRKRVQERDSALITYYAANAKGDLLSNVSEETRNAVTWGVFPGQEIAQPTVIERDSFLAWKTEAFATWAQWAVFYPPYSEERRLLENVRNERWLVSVVHHDFKSPEALWTFLSEE</sequence>
<evidence type="ECO:0000256" key="3">
    <source>
        <dbReference type="ARBA" id="ARBA00006743"/>
    </source>
</evidence>
<dbReference type="NCBIfam" id="TIGR00677">
    <property type="entry name" value="fadh2_euk"/>
    <property type="match status" value="1"/>
</dbReference>
<evidence type="ECO:0000256" key="6">
    <source>
        <dbReference type="ARBA" id="ARBA00022857"/>
    </source>
</evidence>
<dbReference type="GO" id="GO:0035999">
    <property type="term" value="P:tetrahydrofolate interconversion"/>
    <property type="evidence" value="ECO:0007669"/>
    <property type="project" value="TreeGrafter"/>
</dbReference>
<comment type="cofactor">
    <cofactor evidence="1">
        <name>FAD</name>
        <dbReference type="ChEBI" id="CHEBI:57692"/>
    </cofactor>
</comment>
<dbReference type="PANTHER" id="PTHR45754">
    <property type="entry name" value="METHYLENETETRAHYDROFOLATE REDUCTASE"/>
    <property type="match status" value="1"/>
</dbReference>
<dbReference type="PANTHER" id="PTHR45754:SF1">
    <property type="entry name" value="METHYLENETETRAHYDROFOLATE REDUCTASE 1"/>
    <property type="match status" value="1"/>
</dbReference>
<dbReference type="Proteomes" id="UP000886523">
    <property type="component" value="Unassembled WGS sequence"/>
</dbReference>
<dbReference type="Pfam" id="PF21895">
    <property type="entry name" value="MTHFR_C"/>
    <property type="match status" value="1"/>
</dbReference>
<protein>
    <recommendedName>
        <fullName evidence="10">MTHFR SAM-binding regulatory domain-containing protein</fullName>
    </recommendedName>
</protein>
<keyword evidence="7" id="KW-0560">Oxidoreductase</keyword>
<evidence type="ECO:0000256" key="9">
    <source>
        <dbReference type="SAM" id="MobiDB-lite"/>
    </source>
</evidence>
<evidence type="ECO:0000256" key="4">
    <source>
        <dbReference type="ARBA" id="ARBA00022630"/>
    </source>
</evidence>
<dbReference type="Pfam" id="PF02219">
    <property type="entry name" value="MTHFR"/>
    <property type="match status" value="1"/>
</dbReference>
<reference evidence="11" key="1">
    <citation type="journal article" date="2020" name="Nat. Commun.">
        <title>Large-scale genome sequencing of mycorrhizal fungi provides insights into the early evolution of symbiotic traits.</title>
        <authorList>
            <person name="Miyauchi S."/>
            <person name="Kiss E."/>
            <person name="Kuo A."/>
            <person name="Drula E."/>
            <person name="Kohler A."/>
            <person name="Sanchez-Garcia M."/>
            <person name="Morin E."/>
            <person name="Andreopoulos B."/>
            <person name="Barry K.W."/>
            <person name="Bonito G."/>
            <person name="Buee M."/>
            <person name="Carver A."/>
            <person name="Chen C."/>
            <person name="Cichocki N."/>
            <person name="Clum A."/>
            <person name="Culley D."/>
            <person name="Crous P.W."/>
            <person name="Fauchery L."/>
            <person name="Girlanda M."/>
            <person name="Hayes R.D."/>
            <person name="Keri Z."/>
            <person name="LaButti K."/>
            <person name="Lipzen A."/>
            <person name="Lombard V."/>
            <person name="Magnuson J."/>
            <person name="Maillard F."/>
            <person name="Murat C."/>
            <person name="Nolan M."/>
            <person name="Ohm R.A."/>
            <person name="Pangilinan J."/>
            <person name="Pereira M.F."/>
            <person name="Perotto S."/>
            <person name="Peter M."/>
            <person name="Pfister S."/>
            <person name="Riley R."/>
            <person name="Sitrit Y."/>
            <person name="Stielow J.B."/>
            <person name="Szollosi G."/>
            <person name="Zifcakova L."/>
            <person name="Stursova M."/>
            <person name="Spatafora J.W."/>
            <person name="Tedersoo L."/>
            <person name="Vaario L.M."/>
            <person name="Yamada A."/>
            <person name="Yan M."/>
            <person name="Wang P."/>
            <person name="Xu J."/>
            <person name="Bruns T."/>
            <person name="Baldrian P."/>
            <person name="Vilgalys R."/>
            <person name="Dunand C."/>
            <person name="Henrissat B."/>
            <person name="Grigoriev I.V."/>
            <person name="Hibbett D."/>
            <person name="Nagy L.G."/>
            <person name="Martin F.M."/>
        </authorList>
    </citation>
    <scope>NUCLEOTIDE SEQUENCE</scope>
    <source>
        <strain evidence="11">UP504</strain>
    </source>
</reference>
<dbReference type="Gene3D" id="3.20.20.220">
    <property type="match status" value="1"/>
</dbReference>
<dbReference type="InterPro" id="IPR004621">
    <property type="entry name" value="Fadh2_euk"/>
</dbReference>
<evidence type="ECO:0000256" key="5">
    <source>
        <dbReference type="ARBA" id="ARBA00022827"/>
    </source>
</evidence>
<keyword evidence="12" id="KW-1185">Reference proteome</keyword>
<dbReference type="GO" id="GO:0009086">
    <property type="term" value="P:methionine biosynthetic process"/>
    <property type="evidence" value="ECO:0007669"/>
    <property type="project" value="TreeGrafter"/>
</dbReference>
<comment type="caution">
    <text evidence="11">The sequence shown here is derived from an EMBL/GenBank/DDBJ whole genome shotgun (WGS) entry which is preliminary data.</text>
</comment>
<dbReference type="CDD" id="cd00537">
    <property type="entry name" value="MTHFR"/>
    <property type="match status" value="1"/>
</dbReference>
<dbReference type="SUPFAM" id="SSF51730">
    <property type="entry name" value="FAD-linked oxidoreductase"/>
    <property type="match status" value="1"/>
</dbReference>
<dbReference type="GO" id="GO:0004489">
    <property type="term" value="F:methylenetetrahydrofolate reductase [NAD(P)H] activity"/>
    <property type="evidence" value="ECO:0007669"/>
    <property type="project" value="InterPro"/>
</dbReference>
<comment type="pathway">
    <text evidence="2 8">One-carbon metabolism; tetrahydrofolate interconversion.</text>
</comment>
<dbReference type="InterPro" id="IPR003171">
    <property type="entry name" value="Mehydrof_redctse-like"/>
</dbReference>
<evidence type="ECO:0000313" key="11">
    <source>
        <dbReference type="EMBL" id="KAF9520531.1"/>
    </source>
</evidence>
<feature type="domain" description="MTHFR SAM-binding regulatory" evidence="10">
    <location>
        <begin position="350"/>
        <end position="594"/>
    </location>
</feature>
<name>A0A9P6BD30_9AGAM</name>
<gene>
    <name evidence="11" type="ORF">BS47DRAFT_1287077</name>
</gene>
<feature type="region of interest" description="Disordered" evidence="9">
    <location>
        <begin position="326"/>
        <end position="363"/>
    </location>
</feature>
<keyword evidence="6" id="KW-0521">NADP</keyword>
<dbReference type="InterPro" id="IPR053806">
    <property type="entry name" value="MTHFR_C"/>
</dbReference>
<evidence type="ECO:0000256" key="2">
    <source>
        <dbReference type="ARBA" id="ARBA00004777"/>
    </source>
</evidence>
<evidence type="ECO:0000256" key="1">
    <source>
        <dbReference type="ARBA" id="ARBA00001974"/>
    </source>
</evidence>